<comment type="caution">
    <text evidence="1">The sequence shown here is derived from an EMBL/GenBank/DDBJ whole genome shotgun (WGS) entry which is preliminary data.</text>
</comment>
<accession>A0A8H4B3Z8</accession>
<protein>
    <recommendedName>
        <fullName evidence="3">RNI-like protein</fullName>
    </recommendedName>
</protein>
<keyword evidence="2" id="KW-1185">Reference proteome</keyword>
<reference evidence="1 2" key="1">
    <citation type="journal article" date="2019" name="Environ. Microbiol.">
        <title>At the nexus of three kingdoms: the genome of the mycorrhizal fungus Gigaspora margarita provides insights into plant, endobacterial and fungal interactions.</title>
        <authorList>
            <person name="Venice F."/>
            <person name="Ghignone S."/>
            <person name="Salvioli di Fossalunga A."/>
            <person name="Amselem J."/>
            <person name="Novero M."/>
            <person name="Xianan X."/>
            <person name="Sedzielewska Toro K."/>
            <person name="Morin E."/>
            <person name="Lipzen A."/>
            <person name="Grigoriev I.V."/>
            <person name="Henrissat B."/>
            <person name="Martin F.M."/>
            <person name="Bonfante P."/>
        </authorList>
    </citation>
    <scope>NUCLEOTIDE SEQUENCE [LARGE SCALE GENOMIC DNA]</scope>
    <source>
        <strain evidence="1 2">BEG34</strain>
    </source>
</reference>
<name>A0A8H4B3Z8_GIGMA</name>
<organism evidence="1 2">
    <name type="scientific">Gigaspora margarita</name>
    <dbReference type="NCBI Taxonomy" id="4874"/>
    <lineage>
        <taxon>Eukaryota</taxon>
        <taxon>Fungi</taxon>
        <taxon>Fungi incertae sedis</taxon>
        <taxon>Mucoromycota</taxon>
        <taxon>Glomeromycotina</taxon>
        <taxon>Glomeromycetes</taxon>
        <taxon>Diversisporales</taxon>
        <taxon>Gigasporaceae</taxon>
        <taxon>Gigaspora</taxon>
    </lineage>
</organism>
<gene>
    <name evidence="1" type="ORF">F8M41_012255</name>
</gene>
<dbReference type="AlphaFoldDB" id="A0A8H4B3Z8"/>
<evidence type="ECO:0000313" key="2">
    <source>
        <dbReference type="Proteomes" id="UP000439903"/>
    </source>
</evidence>
<evidence type="ECO:0000313" key="1">
    <source>
        <dbReference type="EMBL" id="KAF0557799.1"/>
    </source>
</evidence>
<dbReference type="SUPFAM" id="SSF52047">
    <property type="entry name" value="RNI-like"/>
    <property type="match status" value="1"/>
</dbReference>
<dbReference type="InterPro" id="IPR032675">
    <property type="entry name" value="LRR_dom_sf"/>
</dbReference>
<dbReference type="Gene3D" id="3.80.10.10">
    <property type="entry name" value="Ribonuclease Inhibitor"/>
    <property type="match status" value="1"/>
</dbReference>
<evidence type="ECO:0008006" key="3">
    <source>
        <dbReference type="Google" id="ProtNLM"/>
    </source>
</evidence>
<sequence>MGKNTTNISTLKVGGSHSYYELQLLHELVCIIKSQEQIKQFTLICGKRFHTEIHGIISALEVQKESLQEVIIEHCTCGAGFKELMNCKNLEILRIRYCNDVRIFETKLNTLEITNFLINASSIIQILEKSGSLLQRLKLESMNGIIIEESLLLKTLKSFCPNITYLDISCTELSTQLLELIGNLQNLQYFTLRSVWFINRIRKEELKIRVKKFAEILPLTLQYLDLRYSCLHSYIDILLNNCDVPLKNLLINCIDNEKTTNALIEFSKRKRTLNCVGVNSYCNRSLAKEMERYFALVPSKCIIVNC</sequence>
<proteinExistence type="predicted"/>
<dbReference type="Proteomes" id="UP000439903">
    <property type="component" value="Unassembled WGS sequence"/>
</dbReference>
<dbReference type="EMBL" id="WTPW01000026">
    <property type="protein sequence ID" value="KAF0557799.1"/>
    <property type="molecule type" value="Genomic_DNA"/>
</dbReference>